<protein>
    <submittedName>
        <fullName evidence="1">Uncharacterized protein</fullName>
    </submittedName>
</protein>
<dbReference type="AlphaFoldDB" id="A0A7L6AWK5"/>
<evidence type="ECO:0000313" key="2">
    <source>
        <dbReference type="Proteomes" id="UP000510621"/>
    </source>
</evidence>
<keyword evidence="2" id="KW-1185">Reference proteome</keyword>
<dbReference type="Proteomes" id="UP000510621">
    <property type="component" value="Chromosome"/>
</dbReference>
<accession>A0A7L6AWK5</accession>
<dbReference type="KEGG" id="this:HZT40_19645"/>
<reference evidence="1" key="1">
    <citation type="submission" date="2020-06" db="EMBL/GenBank/DDBJ databases">
        <title>Analysis procedures for assessing recovery of high quality, complete, closed genomes from Nanopore long read metagenome sequencing.</title>
        <authorList>
            <person name="Bessarab I."/>
            <person name="Arumugam K."/>
            <person name="Haryono M."/>
            <person name="Liu X."/>
            <person name="Roy S."/>
            <person name="Zuniga-Montanez R.E."/>
            <person name="Qiu G."/>
            <person name="Drautz-Moses D.I."/>
            <person name="Law Y.Y."/>
            <person name="Wuertz S."/>
            <person name="Lauro F.M."/>
            <person name="Huson D.H."/>
            <person name="Williams R.B."/>
        </authorList>
    </citation>
    <scope>NUCLEOTIDE SEQUENCE [LARGE SCALE GENOMIC DNA]</scope>
    <source>
        <strain evidence="1">SSD2</strain>
    </source>
</reference>
<dbReference type="EMBL" id="CP059265">
    <property type="protein sequence ID" value="QLQ33445.1"/>
    <property type="molecule type" value="Genomic_DNA"/>
</dbReference>
<name>A0A7L6AWK5_9GAMM</name>
<sequence>MENYVRLMVLSESISPEQISNQIGMLGDETWRIGDKRKNAAILEKENGWLLFQKRKNHGFRRSY</sequence>
<proteinExistence type="predicted"/>
<evidence type="ECO:0000313" key="1">
    <source>
        <dbReference type="EMBL" id="QLQ33445.1"/>
    </source>
</evidence>
<organism evidence="1 2">
    <name type="scientific">Candidatus Thiothrix singaporensis</name>
    <dbReference type="NCBI Taxonomy" id="2799669"/>
    <lineage>
        <taxon>Bacteria</taxon>
        <taxon>Pseudomonadati</taxon>
        <taxon>Pseudomonadota</taxon>
        <taxon>Gammaproteobacteria</taxon>
        <taxon>Thiotrichales</taxon>
        <taxon>Thiotrichaceae</taxon>
        <taxon>Thiothrix</taxon>
    </lineage>
</organism>
<gene>
    <name evidence="1" type="ORF">HZT40_19645</name>
</gene>